<keyword evidence="2" id="KW-0833">Ubl conjugation pathway</keyword>
<dbReference type="InterPro" id="IPR004854">
    <property type="entry name" value="Ufd1-like"/>
</dbReference>
<dbReference type="GeneID" id="43585150"/>
<dbReference type="Gene3D" id="2.40.40.50">
    <property type="entry name" value="Ubiquitin fusion degradation protein UFD1, N-terminal domain"/>
    <property type="match status" value="1"/>
</dbReference>
<dbReference type="Proteomes" id="UP000398389">
    <property type="component" value="Unassembled WGS sequence"/>
</dbReference>
<dbReference type="PANTHER" id="PTHR12555:SF13">
    <property type="entry name" value="UBIQUITIN RECOGNITION FACTOR IN ER-ASSOCIATED DEGRADATION PROTEIN 1"/>
    <property type="match status" value="1"/>
</dbReference>
<evidence type="ECO:0000256" key="1">
    <source>
        <dbReference type="ARBA" id="ARBA00006043"/>
    </source>
</evidence>
<sequence length="405" mass="43932">MFSFTNNQGFFPGGWGVGAADLPPTNQKFQQFFRCYPIAMMPGNPRDELNYGGKIILPPSSLNKLTRLHISYPMLFALESAESGLVTHGGVLEFIAQEGLVYLPQWMMDALAVAPGSLVKVTNTSLNLGTFVKLEPQSTDFLEITDPKAVLENALRNYSTLTTDDVFQISYNEKIYGIRVVEVKPDSPSHSISVVETDLEVDFAPPVGYVEPVPDSRPGSVISAGGNKAGNNTPGSTSSGYATPTPLGQMARDINYEEILRKELAKSKINSFQGSGHKLAAGRSLGDRKGKGVTKNTSKDDEKQQDHENDEEISAKLLSELPATDAGPLTLPFGQLFFGYPVVPLKDIVVEEEIERSNNAGSVHHTFSGSGQSLRKSRKRKTQTSGQAPSSKKNSPSPPEIIELD</sequence>
<dbReference type="GO" id="GO:0036503">
    <property type="term" value="P:ERAD pathway"/>
    <property type="evidence" value="ECO:0007669"/>
    <property type="project" value="TreeGrafter"/>
</dbReference>
<dbReference type="OrthoDB" id="422728at2759"/>
<accession>A0A5E8C9K5</accession>
<dbReference type="EMBL" id="CABVLU010000005">
    <property type="protein sequence ID" value="VVT58698.1"/>
    <property type="molecule type" value="Genomic_DNA"/>
</dbReference>
<dbReference type="PANTHER" id="PTHR12555">
    <property type="entry name" value="UBIQUITIN FUSION DEGRADATON PROTEIN 1"/>
    <property type="match status" value="1"/>
</dbReference>
<feature type="compositionally biased region" description="Polar residues" evidence="4">
    <location>
        <begin position="360"/>
        <end position="374"/>
    </location>
</feature>
<gene>
    <name evidence="7" type="ORF">SAPINGB_P006339</name>
</gene>
<dbReference type="GO" id="GO:0031593">
    <property type="term" value="F:polyubiquitin modification-dependent protein binding"/>
    <property type="evidence" value="ECO:0007669"/>
    <property type="project" value="TreeGrafter"/>
</dbReference>
<dbReference type="InterPro" id="IPR055418">
    <property type="entry name" value="UFD1_N2"/>
</dbReference>
<comment type="similarity">
    <text evidence="1">Belongs to the UFD1 family.</text>
</comment>
<dbReference type="AlphaFoldDB" id="A0A5E8C9K5"/>
<feature type="region of interest" description="Disordered" evidence="4">
    <location>
        <begin position="360"/>
        <end position="405"/>
    </location>
</feature>
<evidence type="ECO:0000259" key="6">
    <source>
        <dbReference type="Pfam" id="PF24842"/>
    </source>
</evidence>
<protein>
    <recommendedName>
        <fullName evidence="3">Ubiquitin fusion degradation protein 1</fullName>
    </recommendedName>
</protein>
<dbReference type="FunFam" id="2.40.40.50:FF:000001">
    <property type="entry name" value="Ubiquitin fusion degradation protein 1 homolog"/>
    <property type="match status" value="1"/>
</dbReference>
<dbReference type="GO" id="GO:0006511">
    <property type="term" value="P:ubiquitin-dependent protein catabolic process"/>
    <property type="evidence" value="ECO:0007669"/>
    <property type="project" value="InterPro"/>
</dbReference>
<feature type="compositionally biased region" description="Basic and acidic residues" evidence="4">
    <location>
        <begin position="297"/>
        <end position="307"/>
    </location>
</feature>
<dbReference type="Pfam" id="PF03152">
    <property type="entry name" value="UFD1_N1"/>
    <property type="match status" value="1"/>
</dbReference>
<feature type="domain" description="Ubiquitin fusion degradation protein UFD1 N-terminal subdomain 2" evidence="6">
    <location>
        <begin position="129"/>
        <end position="206"/>
    </location>
</feature>
<feature type="domain" description="Ubiquitin fusion degradation protein UFD1 N-terminal subdomain 1" evidence="5">
    <location>
        <begin position="29"/>
        <end position="126"/>
    </location>
</feature>
<proteinExistence type="inferred from homology"/>
<feature type="region of interest" description="Disordered" evidence="4">
    <location>
        <begin position="210"/>
        <end position="248"/>
    </location>
</feature>
<evidence type="ECO:0000256" key="3">
    <source>
        <dbReference type="ARBA" id="ARBA00074895"/>
    </source>
</evidence>
<name>A0A5E8C9K5_9ASCO</name>
<dbReference type="GO" id="GO:0032182">
    <property type="term" value="F:ubiquitin-like protein binding"/>
    <property type="evidence" value="ECO:0007669"/>
    <property type="project" value="UniProtKB-ARBA"/>
</dbReference>
<dbReference type="FunFam" id="3.10.330.10:FF:000002">
    <property type="entry name" value="ubiquitin fusion degradation protein 1 homolog"/>
    <property type="match status" value="1"/>
</dbReference>
<organism evidence="7 8">
    <name type="scientific">Magnusiomyces paraingens</name>
    <dbReference type="NCBI Taxonomy" id="2606893"/>
    <lineage>
        <taxon>Eukaryota</taxon>
        <taxon>Fungi</taxon>
        <taxon>Dikarya</taxon>
        <taxon>Ascomycota</taxon>
        <taxon>Saccharomycotina</taxon>
        <taxon>Dipodascomycetes</taxon>
        <taxon>Dipodascales</taxon>
        <taxon>Dipodascaceae</taxon>
        <taxon>Magnusiomyces</taxon>
    </lineage>
</organism>
<evidence type="ECO:0000313" key="7">
    <source>
        <dbReference type="EMBL" id="VVT58698.1"/>
    </source>
</evidence>
<evidence type="ECO:0000256" key="4">
    <source>
        <dbReference type="SAM" id="MobiDB-lite"/>
    </source>
</evidence>
<dbReference type="GO" id="GO:0034098">
    <property type="term" value="C:VCP-NPL4-UFD1 AAA ATPase complex"/>
    <property type="evidence" value="ECO:0007669"/>
    <property type="project" value="TreeGrafter"/>
</dbReference>
<dbReference type="RefSeq" id="XP_031856941.1">
    <property type="nucleotide sequence ID" value="XM_032001050.1"/>
</dbReference>
<dbReference type="Gene3D" id="3.10.330.10">
    <property type="match status" value="1"/>
</dbReference>
<reference evidence="7 8" key="1">
    <citation type="submission" date="2019-09" db="EMBL/GenBank/DDBJ databases">
        <authorList>
            <person name="Brejova B."/>
        </authorList>
    </citation>
    <scope>NUCLEOTIDE SEQUENCE [LARGE SCALE GENOMIC DNA]</scope>
</reference>
<evidence type="ECO:0000313" key="8">
    <source>
        <dbReference type="Proteomes" id="UP000398389"/>
    </source>
</evidence>
<evidence type="ECO:0000256" key="2">
    <source>
        <dbReference type="ARBA" id="ARBA00022786"/>
    </source>
</evidence>
<feature type="compositionally biased region" description="Polar residues" evidence="4">
    <location>
        <begin position="229"/>
        <end position="242"/>
    </location>
</feature>
<keyword evidence="8" id="KW-1185">Reference proteome</keyword>
<evidence type="ECO:0000259" key="5">
    <source>
        <dbReference type="Pfam" id="PF03152"/>
    </source>
</evidence>
<feature type="region of interest" description="Disordered" evidence="4">
    <location>
        <begin position="275"/>
        <end position="311"/>
    </location>
</feature>
<dbReference type="Pfam" id="PF24842">
    <property type="entry name" value="UFD1_N2"/>
    <property type="match status" value="1"/>
</dbReference>
<dbReference type="InterPro" id="IPR042299">
    <property type="entry name" value="Ufd1-like_Nn"/>
</dbReference>
<dbReference type="InterPro" id="IPR055417">
    <property type="entry name" value="UFD1_N1"/>
</dbReference>